<reference evidence="3" key="1">
    <citation type="journal article" date="2019" name="Int. J. Syst. Evol. Microbiol.">
        <title>The Global Catalogue of Microorganisms (GCM) 10K type strain sequencing project: providing services to taxonomists for standard genome sequencing and annotation.</title>
        <authorList>
            <consortium name="The Broad Institute Genomics Platform"/>
            <consortium name="The Broad Institute Genome Sequencing Center for Infectious Disease"/>
            <person name="Wu L."/>
            <person name="Ma J."/>
        </authorList>
    </citation>
    <scope>NUCLEOTIDE SEQUENCE [LARGE SCALE GENOMIC DNA]</scope>
    <source>
        <strain evidence="3">CGMCC 4.7330</strain>
    </source>
</reference>
<accession>A0ABV8DTS8</accession>
<dbReference type="EMBL" id="JBHSAX010000014">
    <property type="protein sequence ID" value="MFC3963401.1"/>
    <property type="molecule type" value="Genomic_DNA"/>
</dbReference>
<dbReference type="InterPro" id="IPR043917">
    <property type="entry name" value="DUF5753"/>
</dbReference>
<dbReference type="RefSeq" id="WP_378613146.1">
    <property type="nucleotide sequence ID" value="NZ_JBHSAX010000014.1"/>
</dbReference>
<keyword evidence="3" id="KW-1185">Reference proteome</keyword>
<feature type="domain" description="DUF5753" evidence="1">
    <location>
        <begin position="6"/>
        <end position="82"/>
    </location>
</feature>
<sequence length="95" mass="10773">MSDPLLPDVTVRVTGFEAGQNEARRLHCFSILSHPWGWPRVHLESYGGGRWITDSEEVGYFAYSFEHGAKVAFSPKESRRFVLGMAKEWENRSGG</sequence>
<dbReference type="Pfam" id="PF19054">
    <property type="entry name" value="DUF5753"/>
    <property type="match status" value="1"/>
</dbReference>
<name>A0ABV8DTS8_9NOCA</name>
<evidence type="ECO:0000259" key="1">
    <source>
        <dbReference type="Pfam" id="PF19054"/>
    </source>
</evidence>
<comment type="caution">
    <text evidence="2">The sequence shown here is derived from an EMBL/GenBank/DDBJ whole genome shotgun (WGS) entry which is preliminary data.</text>
</comment>
<gene>
    <name evidence="2" type="ORF">ACFO0B_15525</name>
</gene>
<proteinExistence type="predicted"/>
<protein>
    <submittedName>
        <fullName evidence="2">Scr1 family TA system antitoxin-like transcriptional regulator</fullName>
    </submittedName>
</protein>
<evidence type="ECO:0000313" key="2">
    <source>
        <dbReference type="EMBL" id="MFC3963401.1"/>
    </source>
</evidence>
<organism evidence="2 3">
    <name type="scientific">Nocardia jiangsuensis</name>
    <dbReference type="NCBI Taxonomy" id="1691563"/>
    <lineage>
        <taxon>Bacteria</taxon>
        <taxon>Bacillati</taxon>
        <taxon>Actinomycetota</taxon>
        <taxon>Actinomycetes</taxon>
        <taxon>Mycobacteriales</taxon>
        <taxon>Nocardiaceae</taxon>
        <taxon>Nocardia</taxon>
    </lineage>
</organism>
<dbReference type="Proteomes" id="UP001595696">
    <property type="component" value="Unassembled WGS sequence"/>
</dbReference>
<evidence type="ECO:0000313" key="3">
    <source>
        <dbReference type="Proteomes" id="UP001595696"/>
    </source>
</evidence>